<gene>
    <name evidence="13" type="ORF">MNBD_GAMMA05-1209</name>
</gene>
<dbReference type="InterPro" id="IPR000212">
    <property type="entry name" value="DNA_helicase_UvrD/REP"/>
</dbReference>
<dbReference type="Gene3D" id="3.40.50.300">
    <property type="entry name" value="P-loop containing nucleotide triphosphate hydrolases"/>
    <property type="match status" value="2"/>
</dbReference>
<comment type="catalytic activity">
    <reaction evidence="8">
        <text>Couples ATP hydrolysis with the unwinding of duplex DNA by translocating in the 3'-5' direction.</text>
        <dbReference type="EC" id="5.6.2.4"/>
    </reaction>
</comment>
<name>A0A3B0XA79_9ZZZZ</name>
<dbReference type="Gene3D" id="1.10.486.10">
    <property type="entry name" value="PCRA, domain 4"/>
    <property type="match status" value="1"/>
</dbReference>
<dbReference type="NCBIfam" id="NF008743">
    <property type="entry name" value="PRK11773.1"/>
    <property type="match status" value="1"/>
</dbReference>
<dbReference type="CDD" id="cd17932">
    <property type="entry name" value="DEXQc_UvrD"/>
    <property type="match status" value="1"/>
</dbReference>
<evidence type="ECO:0000256" key="10">
    <source>
        <dbReference type="ARBA" id="ARBA00048988"/>
    </source>
</evidence>
<dbReference type="AlphaFoldDB" id="A0A3B0XA79"/>
<evidence type="ECO:0000256" key="3">
    <source>
        <dbReference type="ARBA" id="ARBA00022801"/>
    </source>
</evidence>
<evidence type="ECO:0000256" key="4">
    <source>
        <dbReference type="ARBA" id="ARBA00022806"/>
    </source>
</evidence>
<dbReference type="FunFam" id="1.10.10.160:FF:000001">
    <property type="entry name" value="ATP-dependent DNA helicase"/>
    <property type="match status" value="1"/>
</dbReference>
<dbReference type="EC" id="5.6.2.4" evidence="9"/>
<dbReference type="Pfam" id="PF21196">
    <property type="entry name" value="PcrA_UvrD_tudor"/>
    <property type="match status" value="1"/>
</dbReference>
<keyword evidence="7" id="KW-0413">Isomerase</keyword>
<dbReference type="Pfam" id="PF13361">
    <property type="entry name" value="UvrD_C"/>
    <property type="match status" value="1"/>
</dbReference>
<comment type="similarity">
    <text evidence="1">Belongs to the helicase family. UvrD subfamily.</text>
</comment>
<evidence type="ECO:0000256" key="7">
    <source>
        <dbReference type="ARBA" id="ARBA00023235"/>
    </source>
</evidence>
<dbReference type="GO" id="GO:0005829">
    <property type="term" value="C:cytosol"/>
    <property type="evidence" value="ECO:0007669"/>
    <property type="project" value="TreeGrafter"/>
</dbReference>
<dbReference type="GO" id="GO:0043138">
    <property type="term" value="F:3'-5' DNA helicase activity"/>
    <property type="evidence" value="ECO:0007669"/>
    <property type="project" value="UniProtKB-EC"/>
</dbReference>
<keyword evidence="2" id="KW-0547">Nucleotide-binding</keyword>
<evidence type="ECO:0000256" key="1">
    <source>
        <dbReference type="ARBA" id="ARBA00009922"/>
    </source>
</evidence>
<dbReference type="GO" id="GO:0005524">
    <property type="term" value="F:ATP binding"/>
    <property type="evidence" value="ECO:0007669"/>
    <property type="project" value="UniProtKB-KW"/>
</dbReference>
<reference evidence="13" key="1">
    <citation type="submission" date="2018-06" db="EMBL/GenBank/DDBJ databases">
        <authorList>
            <person name="Zhirakovskaya E."/>
        </authorList>
    </citation>
    <scope>NUCLEOTIDE SEQUENCE</scope>
</reference>
<dbReference type="PANTHER" id="PTHR11070">
    <property type="entry name" value="UVRD / RECB / PCRA DNA HELICASE FAMILY MEMBER"/>
    <property type="match status" value="1"/>
</dbReference>
<dbReference type="GO" id="GO:0000725">
    <property type="term" value="P:recombinational repair"/>
    <property type="evidence" value="ECO:0007669"/>
    <property type="project" value="TreeGrafter"/>
</dbReference>
<dbReference type="FunFam" id="1.10.486.10:FF:000003">
    <property type="entry name" value="ATP-dependent DNA helicase"/>
    <property type="match status" value="1"/>
</dbReference>
<evidence type="ECO:0000256" key="5">
    <source>
        <dbReference type="ARBA" id="ARBA00022840"/>
    </source>
</evidence>
<dbReference type="InterPro" id="IPR027417">
    <property type="entry name" value="P-loop_NTPase"/>
</dbReference>
<dbReference type="PANTHER" id="PTHR11070:SF2">
    <property type="entry name" value="ATP-DEPENDENT DNA HELICASE SRS2"/>
    <property type="match status" value="1"/>
</dbReference>
<keyword evidence="4 13" id="KW-0347">Helicase</keyword>
<sequence>MPDQLVPESAQNGYQQVVKQAAEADISHILNDLNDAQRKAVTAQPEHMLILAGAGSGKTRVLVHRIAWLSQVEGISPYNIFAVTFTNKAAAEMRSRVEKLQGLPVSGMWVGTFHGLAHRLLRNHWKEARLPQSFQILDSDDQYRMIRRILKTLELDEAKWPPKQAQGFINARKDEGKRPAHIDTTRNPIYEQLVRIYMAYEVACERAGVIDFAELLLRTLELIRDNESLQQHYQKRFQHILVDEFQDTNTIQYALIQLFAGKSNKVFIVGDDDQAIYGWRGARVENIQRFQQDFPTAEVIKLEQNYRSTTTILSAANALIENNADRMGKKLWSGGEDGEQIIFYNAYDERDEAHFVLDKIKQFVSAGNVRADVAILYRSNVQSRIFEERFVSEGIPYRVYGGMRFFERAEIRNALAYLRLMDNSNDDASFERVINTPTRGIGERSVEKVREVAKQQDCTMWVAAKHIIEDNGLPARAANAVQNFLDLIEGLAADTSEMQLYEQVDHVVHNVGLIEHYEKEKSEKAQARVENIEELITAARGFDYDQSELEVPMNELTAFLTHAALEAGEGQAAEWDDCVQLMTMHSAKGLEFPLVFIVGMEEGLFPSQRSLEEEGKLEEERRLCYVGITRAREQLVVSCAEHRRLYGQDMYPSPSRFISELPDHLVSEVRGRHNTSHSVSTPQYKASSYKSTETVNGIYIGQCVVHKKFGEGMVTNLEGSGSHARVQVNFEYEGSKWLVMAYANLSPA</sequence>
<proteinExistence type="inferred from homology"/>
<dbReference type="GO" id="GO:0033202">
    <property type="term" value="C:DNA helicase complex"/>
    <property type="evidence" value="ECO:0007669"/>
    <property type="project" value="TreeGrafter"/>
</dbReference>
<evidence type="ECO:0000256" key="8">
    <source>
        <dbReference type="ARBA" id="ARBA00034617"/>
    </source>
</evidence>
<evidence type="ECO:0000259" key="12">
    <source>
        <dbReference type="PROSITE" id="PS51217"/>
    </source>
</evidence>
<dbReference type="GO" id="GO:0003677">
    <property type="term" value="F:DNA binding"/>
    <property type="evidence" value="ECO:0007669"/>
    <property type="project" value="UniProtKB-KW"/>
</dbReference>
<evidence type="ECO:0000259" key="11">
    <source>
        <dbReference type="PROSITE" id="PS51198"/>
    </source>
</evidence>
<dbReference type="InterPro" id="IPR014017">
    <property type="entry name" value="DNA_helicase_UvrD-like_C"/>
</dbReference>
<dbReference type="InterPro" id="IPR013986">
    <property type="entry name" value="DExx_box_DNA_helicase_dom_sf"/>
</dbReference>
<keyword evidence="6" id="KW-0238">DNA-binding</keyword>
<feature type="domain" description="UvrD-like helicase ATP-binding" evidence="11">
    <location>
        <begin position="31"/>
        <end position="309"/>
    </location>
</feature>
<dbReference type="SUPFAM" id="SSF52540">
    <property type="entry name" value="P-loop containing nucleoside triphosphate hydrolases"/>
    <property type="match status" value="1"/>
</dbReference>
<dbReference type="Pfam" id="PF00580">
    <property type="entry name" value="UvrD-helicase"/>
    <property type="match status" value="1"/>
</dbReference>
<accession>A0A3B0XA79</accession>
<keyword evidence="3 13" id="KW-0378">Hydrolase</keyword>
<keyword evidence="5" id="KW-0067">ATP-binding</keyword>
<protein>
    <recommendedName>
        <fullName evidence="9">DNA 3'-5' helicase</fullName>
        <ecNumber evidence="9">5.6.2.4</ecNumber>
    </recommendedName>
</protein>
<dbReference type="CDD" id="cd18807">
    <property type="entry name" value="SF1_C_UvrD"/>
    <property type="match status" value="1"/>
</dbReference>
<organism evidence="13">
    <name type="scientific">hydrothermal vent metagenome</name>
    <dbReference type="NCBI Taxonomy" id="652676"/>
    <lineage>
        <taxon>unclassified sequences</taxon>
        <taxon>metagenomes</taxon>
        <taxon>ecological metagenomes</taxon>
    </lineage>
</organism>
<evidence type="ECO:0000256" key="2">
    <source>
        <dbReference type="ARBA" id="ARBA00022741"/>
    </source>
</evidence>
<evidence type="ECO:0000256" key="9">
    <source>
        <dbReference type="ARBA" id="ARBA00034808"/>
    </source>
</evidence>
<evidence type="ECO:0000256" key="6">
    <source>
        <dbReference type="ARBA" id="ARBA00023125"/>
    </source>
</evidence>
<dbReference type="PROSITE" id="PS51198">
    <property type="entry name" value="UVRD_HELICASE_ATP_BIND"/>
    <property type="match status" value="1"/>
</dbReference>
<feature type="domain" description="UvrD-like helicase C-terminal" evidence="12">
    <location>
        <begin position="310"/>
        <end position="589"/>
    </location>
</feature>
<dbReference type="Gene3D" id="1.10.10.160">
    <property type="match status" value="1"/>
</dbReference>
<comment type="catalytic activity">
    <reaction evidence="10">
        <text>ATP + H2O = ADP + phosphate + H(+)</text>
        <dbReference type="Rhea" id="RHEA:13065"/>
        <dbReference type="ChEBI" id="CHEBI:15377"/>
        <dbReference type="ChEBI" id="CHEBI:15378"/>
        <dbReference type="ChEBI" id="CHEBI:30616"/>
        <dbReference type="ChEBI" id="CHEBI:43474"/>
        <dbReference type="ChEBI" id="CHEBI:456216"/>
        <dbReference type="EC" id="5.6.2.4"/>
    </reaction>
</comment>
<dbReference type="InterPro" id="IPR014016">
    <property type="entry name" value="UvrD-like_ATP-bd"/>
</dbReference>
<dbReference type="GO" id="GO:0016887">
    <property type="term" value="F:ATP hydrolysis activity"/>
    <property type="evidence" value="ECO:0007669"/>
    <property type="project" value="RHEA"/>
</dbReference>
<dbReference type="EMBL" id="UOFE01000035">
    <property type="protein sequence ID" value="VAW53706.1"/>
    <property type="molecule type" value="Genomic_DNA"/>
</dbReference>
<evidence type="ECO:0000313" key="13">
    <source>
        <dbReference type="EMBL" id="VAW53706.1"/>
    </source>
</evidence>
<dbReference type="PROSITE" id="PS51217">
    <property type="entry name" value="UVRD_HELICASE_CTER"/>
    <property type="match status" value="1"/>
</dbReference>